<dbReference type="Proteomes" id="UP000267536">
    <property type="component" value="Unassembled WGS sequence"/>
</dbReference>
<proteinExistence type="predicted"/>
<evidence type="ECO:0000313" key="2">
    <source>
        <dbReference type="Proteomes" id="UP000267536"/>
    </source>
</evidence>
<protein>
    <recommendedName>
        <fullName evidence="3">PE domain-containing protein</fullName>
    </recommendedName>
</protein>
<evidence type="ECO:0000313" key="1">
    <source>
        <dbReference type="EMBL" id="RPA58080.1"/>
    </source>
</evidence>
<reference evidence="1 2" key="1">
    <citation type="submission" date="2018-11" db="EMBL/GenBank/DDBJ databases">
        <title>Draft genome sequence of Gordonia sp. RS15-1S isolated from rice stems.</title>
        <authorList>
            <person name="Muangham S."/>
        </authorList>
    </citation>
    <scope>NUCLEOTIDE SEQUENCE [LARGE SCALE GENOMIC DNA]</scope>
    <source>
        <strain evidence="1 2">RS15-1S</strain>
    </source>
</reference>
<gene>
    <name evidence="1" type="ORF">EF294_16920</name>
</gene>
<accession>A0A3N4GHI0</accession>
<evidence type="ECO:0008006" key="3">
    <source>
        <dbReference type="Google" id="ProtNLM"/>
    </source>
</evidence>
<name>A0A3N4GHI0_9ACTN</name>
<dbReference type="AlphaFoldDB" id="A0A3N4GHI0"/>
<comment type="caution">
    <text evidence="1">The sequence shown here is derived from an EMBL/GenBank/DDBJ whole genome shotgun (WGS) entry which is preliminary data.</text>
</comment>
<organism evidence="1 2">
    <name type="scientific">Gordonia oryzae</name>
    <dbReference type="NCBI Taxonomy" id="2487349"/>
    <lineage>
        <taxon>Bacteria</taxon>
        <taxon>Bacillati</taxon>
        <taxon>Actinomycetota</taxon>
        <taxon>Actinomycetes</taxon>
        <taxon>Mycobacteriales</taxon>
        <taxon>Gordoniaceae</taxon>
        <taxon>Gordonia</taxon>
    </lineage>
</organism>
<keyword evidence="2" id="KW-1185">Reference proteome</keyword>
<dbReference type="RefSeq" id="WP_123932113.1">
    <property type="nucleotide sequence ID" value="NZ_JBPSDP010000013.1"/>
</dbReference>
<sequence length="97" mass="9297">MSNGILAVTPGVIESFAAANMSASELIALASSADAEAMVAAVALAVGPIGVEYLLGYAPAQASNLAASFLVSAGHAMMSAGATGAAAGTYFADGMQA</sequence>
<dbReference type="EMBL" id="RKMH01000013">
    <property type="protein sequence ID" value="RPA58080.1"/>
    <property type="molecule type" value="Genomic_DNA"/>
</dbReference>